<dbReference type="PANTHER" id="PTHR43018">
    <property type="entry name" value="PHOSPHO-2-DEHYDRO-3-DEOXYHEPTONATE ALDOLASE"/>
    <property type="match status" value="1"/>
</dbReference>
<dbReference type="SUPFAM" id="SSF51569">
    <property type="entry name" value="Aldolase"/>
    <property type="match status" value="1"/>
</dbReference>
<dbReference type="GO" id="GO:0016740">
    <property type="term" value="F:transferase activity"/>
    <property type="evidence" value="ECO:0007669"/>
    <property type="project" value="UniProtKB-KW"/>
</dbReference>
<proteinExistence type="predicted"/>
<name>A0A381UU33_9ZZZZ</name>
<organism evidence="3">
    <name type="scientific">marine metagenome</name>
    <dbReference type="NCBI Taxonomy" id="408172"/>
    <lineage>
        <taxon>unclassified sequences</taxon>
        <taxon>metagenomes</taxon>
        <taxon>ecological metagenomes</taxon>
    </lineage>
</organism>
<sequence>MAKVKTITDLPVVTEVVDPGTAKLAGDYVDMLQIGTRNMQNFTLLKEVGRVGKPVLLKRGMSATLDETLMSAEYLMSNGCHQVVICERGVRTFASHARNTLDVSIIPALKQVSHLPIIIDPSHSSGHRYSVIPHALAGIGAGADGLIIDVHDKPEEALCDGPQAILPDQFSELMCLVVGICNVMGKKIGNQKVLEDANQG</sequence>
<gene>
    <name evidence="3" type="ORF">METZ01_LOCUS84529</name>
</gene>
<dbReference type="EMBL" id="UINC01007146">
    <property type="protein sequence ID" value="SVA31675.1"/>
    <property type="molecule type" value="Genomic_DNA"/>
</dbReference>
<evidence type="ECO:0000259" key="2">
    <source>
        <dbReference type="Pfam" id="PF00793"/>
    </source>
</evidence>
<reference evidence="3" key="1">
    <citation type="submission" date="2018-05" db="EMBL/GenBank/DDBJ databases">
        <authorList>
            <person name="Lanie J.A."/>
            <person name="Ng W.-L."/>
            <person name="Kazmierczak K.M."/>
            <person name="Andrzejewski T.M."/>
            <person name="Davidsen T.M."/>
            <person name="Wayne K.J."/>
            <person name="Tettelin H."/>
            <person name="Glass J.I."/>
            <person name="Rusch D."/>
            <person name="Podicherti R."/>
            <person name="Tsui H.-C.T."/>
            <person name="Winkler M.E."/>
        </authorList>
    </citation>
    <scope>NUCLEOTIDE SEQUENCE</scope>
</reference>
<dbReference type="Pfam" id="PF00793">
    <property type="entry name" value="DAHP_synth_1"/>
    <property type="match status" value="1"/>
</dbReference>
<protein>
    <recommendedName>
        <fullName evidence="2">DAHP synthetase I/KDSA domain-containing protein</fullName>
    </recommendedName>
</protein>
<dbReference type="PANTHER" id="PTHR43018:SF2">
    <property type="entry name" value="PHOSPHO-2-DEHYDRO-3-DEOXYHEPTONATE ALDOLASE"/>
    <property type="match status" value="1"/>
</dbReference>
<dbReference type="AlphaFoldDB" id="A0A381UU33"/>
<evidence type="ECO:0000256" key="1">
    <source>
        <dbReference type="ARBA" id="ARBA00022679"/>
    </source>
</evidence>
<feature type="domain" description="DAHP synthetase I/KDSA" evidence="2">
    <location>
        <begin position="2"/>
        <end position="178"/>
    </location>
</feature>
<keyword evidence="1" id="KW-0808">Transferase</keyword>
<evidence type="ECO:0000313" key="3">
    <source>
        <dbReference type="EMBL" id="SVA31675.1"/>
    </source>
</evidence>
<dbReference type="InterPro" id="IPR052899">
    <property type="entry name" value="Class-I_DAHP_synthase"/>
</dbReference>
<dbReference type="Gene3D" id="3.20.20.70">
    <property type="entry name" value="Aldolase class I"/>
    <property type="match status" value="1"/>
</dbReference>
<dbReference type="InterPro" id="IPR013785">
    <property type="entry name" value="Aldolase_TIM"/>
</dbReference>
<accession>A0A381UU33</accession>
<dbReference type="InterPro" id="IPR006218">
    <property type="entry name" value="DAHP1/KDSA"/>
</dbReference>